<dbReference type="GO" id="GO:0005730">
    <property type="term" value="C:nucleolus"/>
    <property type="evidence" value="ECO:0007669"/>
    <property type="project" value="UniProtKB-SubCell"/>
</dbReference>
<evidence type="ECO:0000256" key="10">
    <source>
        <dbReference type="ARBA" id="ARBA00023054"/>
    </source>
</evidence>
<dbReference type="RefSeq" id="XP_031024956.1">
    <property type="nucleotide sequence ID" value="XM_031169026.1"/>
</dbReference>
<keyword evidence="11 13" id="KW-0539">Nucleus</keyword>
<accession>A0A507C4W9</accession>
<dbReference type="GO" id="GO:0005694">
    <property type="term" value="C:chromosome"/>
    <property type="evidence" value="ECO:0007669"/>
    <property type="project" value="UniProtKB-SubCell"/>
</dbReference>
<keyword evidence="10" id="KW-0175">Coiled coil</keyword>
<dbReference type="GO" id="GO:0006364">
    <property type="term" value="P:rRNA processing"/>
    <property type="evidence" value="ECO:0007669"/>
    <property type="project" value="UniProtKB-UniRule"/>
</dbReference>
<evidence type="ECO:0000256" key="1">
    <source>
        <dbReference type="ARBA" id="ARBA00004090"/>
    </source>
</evidence>
<evidence type="ECO:0000256" key="4">
    <source>
        <dbReference type="ARBA" id="ARBA00007869"/>
    </source>
</evidence>
<dbReference type="InterPro" id="IPR026570">
    <property type="entry name" value="CCDC86"/>
</dbReference>
<keyword evidence="5" id="KW-0158">Chromosome</keyword>
<feature type="region of interest" description="Disordered" evidence="14">
    <location>
        <begin position="1"/>
        <end position="27"/>
    </location>
</feature>
<evidence type="ECO:0000256" key="8">
    <source>
        <dbReference type="ARBA" id="ARBA00022553"/>
    </source>
</evidence>
<evidence type="ECO:0000256" key="11">
    <source>
        <dbReference type="ARBA" id="ARBA00023242"/>
    </source>
</evidence>
<sequence>MKTKEEAVRGRPVSGRSWKKVETSRKSSMIDNKMLKPGWAKQQELRKERQIVKTMESEIKARKTAEKEALKVQRAANIKRKEENNRRAEILVQVSASKIKHLSKKKLRGIRKVSAASIAKK</sequence>
<dbReference type="InterPro" id="IPR005579">
    <property type="entry name" value="Cgr1-like"/>
</dbReference>
<dbReference type="PANTHER" id="PTHR13557:SF1">
    <property type="entry name" value="COILED-COIL DOMAIN-CONTAINING PROTEIN 86"/>
    <property type="match status" value="1"/>
</dbReference>
<evidence type="ECO:0000256" key="5">
    <source>
        <dbReference type="ARBA" id="ARBA00022454"/>
    </source>
</evidence>
<dbReference type="GeneID" id="42004323"/>
<comment type="subcellular location">
    <subcellularLocation>
        <location evidence="2">Chromosome</location>
    </subcellularLocation>
    <subcellularLocation>
        <location evidence="3 13">Nucleus</location>
        <location evidence="3 13">Nucleolus</location>
    </subcellularLocation>
</comment>
<dbReference type="Pfam" id="PF03879">
    <property type="entry name" value="Cgr1"/>
    <property type="match status" value="1"/>
</dbReference>
<keyword evidence="8" id="KW-0597">Phosphoprotein</keyword>
<evidence type="ECO:0000256" key="9">
    <source>
        <dbReference type="ARBA" id="ARBA00022934"/>
    </source>
</evidence>
<comment type="function">
    <text evidence="1 13">Involved in nucleolar integrity and required for processing of the pre-rRNA for the 60S ribosome subunit.</text>
</comment>
<evidence type="ECO:0000256" key="12">
    <source>
        <dbReference type="ARBA" id="ARBA00093307"/>
    </source>
</evidence>
<keyword evidence="6 13" id="KW-0690">Ribosome biogenesis</keyword>
<evidence type="ECO:0000256" key="6">
    <source>
        <dbReference type="ARBA" id="ARBA00022517"/>
    </source>
</evidence>
<comment type="function">
    <text evidence="12">Required for proper chromosome segregation during mitosis and error-free mitotic progression.</text>
</comment>
<organism evidence="15 16">
    <name type="scientific">Synchytrium microbalum</name>
    <dbReference type="NCBI Taxonomy" id="1806994"/>
    <lineage>
        <taxon>Eukaryota</taxon>
        <taxon>Fungi</taxon>
        <taxon>Fungi incertae sedis</taxon>
        <taxon>Chytridiomycota</taxon>
        <taxon>Chytridiomycota incertae sedis</taxon>
        <taxon>Chytridiomycetes</taxon>
        <taxon>Synchytriales</taxon>
        <taxon>Synchytriaceae</taxon>
        <taxon>Synchytrium</taxon>
    </lineage>
</organism>
<dbReference type="STRING" id="1806994.A0A507C4W9"/>
<comment type="similarity">
    <text evidence="4 13">Belongs to the CGR1 family.</text>
</comment>
<protein>
    <recommendedName>
        <fullName evidence="13">rRNA-processing protein</fullName>
    </recommendedName>
</protein>
<keyword evidence="16" id="KW-1185">Reference proteome</keyword>
<gene>
    <name evidence="15" type="ORF">SmJEL517_g03098</name>
</gene>
<evidence type="ECO:0000256" key="2">
    <source>
        <dbReference type="ARBA" id="ARBA00004286"/>
    </source>
</evidence>
<dbReference type="OrthoDB" id="277961at2759"/>
<dbReference type="Proteomes" id="UP000319731">
    <property type="component" value="Unassembled WGS sequence"/>
</dbReference>
<evidence type="ECO:0000313" key="15">
    <source>
        <dbReference type="EMBL" id="TPX34159.1"/>
    </source>
</evidence>
<evidence type="ECO:0000256" key="3">
    <source>
        <dbReference type="ARBA" id="ARBA00004604"/>
    </source>
</evidence>
<evidence type="ECO:0000256" key="7">
    <source>
        <dbReference type="ARBA" id="ARBA00022552"/>
    </source>
</evidence>
<proteinExistence type="inferred from homology"/>
<keyword evidence="7 13" id="KW-0698">rRNA processing</keyword>
<evidence type="ECO:0000313" key="16">
    <source>
        <dbReference type="Proteomes" id="UP000319731"/>
    </source>
</evidence>
<dbReference type="AlphaFoldDB" id="A0A507C4W9"/>
<name>A0A507C4W9_9FUNG</name>
<evidence type="ECO:0000256" key="14">
    <source>
        <dbReference type="SAM" id="MobiDB-lite"/>
    </source>
</evidence>
<dbReference type="PANTHER" id="PTHR13557">
    <property type="entry name" value="COILED-COIL DOMAIN-CONTAINING PROTEIN 86"/>
    <property type="match status" value="1"/>
</dbReference>
<evidence type="ECO:0000256" key="13">
    <source>
        <dbReference type="RuleBase" id="RU363084"/>
    </source>
</evidence>
<keyword evidence="9" id="KW-0164">Citrullination</keyword>
<comment type="caution">
    <text evidence="15">The sequence shown here is derived from an EMBL/GenBank/DDBJ whole genome shotgun (WGS) entry which is preliminary data.</text>
</comment>
<reference evidence="15 16" key="1">
    <citation type="journal article" date="2019" name="Sci. Rep.">
        <title>Comparative genomics of chytrid fungi reveal insights into the obligate biotrophic and pathogenic lifestyle of Synchytrium endobioticum.</title>
        <authorList>
            <person name="van de Vossenberg B.T.L.H."/>
            <person name="Warris S."/>
            <person name="Nguyen H.D.T."/>
            <person name="van Gent-Pelzer M.P.E."/>
            <person name="Joly D.L."/>
            <person name="van de Geest H.C."/>
            <person name="Bonants P.J.M."/>
            <person name="Smith D.S."/>
            <person name="Levesque C.A."/>
            <person name="van der Lee T.A.J."/>
        </authorList>
    </citation>
    <scope>NUCLEOTIDE SEQUENCE [LARGE SCALE GENOMIC DNA]</scope>
    <source>
        <strain evidence="15 16">JEL517</strain>
    </source>
</reference>
<dbReference type="EMBL" id="QEAO01000015">
    <property type="protein sequence ID" value="TPX34159.1"/>
    <property type="molecule type" value="Genomic_DNA"/>
</dbReference>